<evidence type="ECO:0000313" key="2">
    <source>
        <dbReference type="EMBL" id="AJA45732.1"/>
    </source>
</evidence>
<feature type="transmembrane region" description="Helical" evidence="1">
    <location>
        <begin position="131"/>
        <end position="150"/>
    </location>
</feature>
<organism evidence="2 3">
    <name type="scientific">Frischella perrara</name>
    <dbReference type="NCBI Taxonomy" id="1267021"/>
    <lineage>
        <taxon>Bacteria</taxon>
        <taxon>Pseudomonadati</taxon>
        <taxon>Pseudomonadota</taxon>
        <taxon>Gammaproteobacteria</taxon>
        <taxon>Orbales</taxon>
        <taxon>Orbaceae</taxon>
        <taxon>Frischella</taxon>
    </lineage>
</organism>
<protein>
    <submittedName>
        <fullName evidence="2">Putative membrane protein</fullName>
    </submittedName>
</protein>
<dbReference type="EMBL" id="CP009056">
    <property type="protein sequence ID" value="AJA45732.1"/>
    <property type="molecule type" value="Genomic_DNA"/>
</dbReference>
<dbReference type="Proteomes" id="UP000030901">
    <property type="component" value="Chromosome"/>
</dbReference>
<feature type="transmembrane region" description="Helical" evidence="1">
    <location>
        <begin position="5"/>
        <end position="23"/>
    </location>
</feature>
<feature type="transmembrane region" description="Helical" evidence="1">
    <location>
        <begin position="57"/>
        <end position="78"/>
    </location>
</feature>
<feature type="transmembrane region" description="Helical" evidence="1">
    <location>
        <begin position="84"/>
        <end position="103"/>
    </location>
</feature>
<feature type="transmembrane region" description="Helical" evidence="1">
    <location>
        <begin position="29"/>
        <end position="48"/>
    </location>
</feature>
<name>A0A0A7S4F4_FRIPE</name>
<evidence type="ECO:0000313" key="3">
    <source>
        <dbReference type="Proteomes" id="UP000030901"/>
    </source>
</evidence>
<keyword evidence="1" id="KW-0472">Membrane</keyword>
<sequence>MKKIILILKIIINILLISYPVVVFCSLHYGYFDLAIFCLIIIFILRLLTQSADRSQLYWFGMIMPFIGLFFAISSWLFTQYQLLLYYPVMVNTVLLTLFLYSLKKPPTIIERFARLKYHDLSQTEIRYTRLVTICWCYFFLFNGSIALITCFMDNLAWWTLYNGGISYVLIGLLMGVEWLLRKKRPQ</sequence>
<keyword evidence="3" id="KW-1185">Reference proteome</keyword>
<proteinExistence type="predicted"/>
<accession>A0A0A7S4F4</accession>
<feature type="transmembrane region" description="Helical" evidence="1">
    <location>
        <begin position="156"/>
        <end position="181"/>
    </location>
</feature>
<dbReference type="RefSeq" id="WP_039105637.1">
    <property type="nucleotide sequence ID" value="NZ_CP009056.1"/>
</dbReference>
<keyword evidence="1" id="KW-0812">Transmembrane</keyword>
<dbReference type="HOGENOM" id="CLU_108379_0_0_6"/>
<dbReference type="STRING" id="1267021.FPB0191_01921"/>
<dbReference type="AlphaFoldDB" id="A0A0A7S4F4"/>
<gene>
    <name evidence="2" type="ORF">FPB0191_01921</name>
</gene>
<dbReference type="KEGG" id="fpp:FPB0191_01921"/>
<evidence type="ECO:0000256" key="1">
    <source>
        <dbReference type="SAM" id="Phobius"/>
    </source>
</evidence>
<keyword evidence="1" id="KW-1133">Transmembrane helix</keyword>
<dbReference type="OrthoDB" id="8537043at2"/>
<reference evidence="2 3" key="1">
    <citation type="journal article" date="2014" name="Appl. Environ. Microbiol.">
        <title>Gut symbionts from distinct hosts exhibit genotoxic activity via divergent colibactin biosynthetic pathways.</title>
        <authorList>
            <person name="Engel P."/>
            <person name="Vizcaino M.I."/>
            <person name="Crawford J.M."/>
        </authorList>
    </citation>
    <scope>NUCLEOTIDE SEQUENCE [LARGE SCALE GENOMIC DNA]</scope>
    <source>
        <strain evidence="2 3">PEB0191</strain>
    </source>
</reference>